<dbReference type="Proteomes" id="UP000006334">
    <property type="component" value="Unassembled WGS sequence"/>
</dbReference>
<proteinExistence type="predicted"/>
<comment type="caution">
    <text evidence="1">The sequence shown here is derived from an EMBL/GenBank/DDBJ whole genome shotgun (WGS) entry which is preliminary data.</text>
</comment>
<protein>
    <submittedName>
        <fullName evidence="1">Uncharacterized protein</fullName>
    </submittedName>
</protein>
<evidence type="ECO:0000313" key="2">
    <source>
        <dbReference type="Proteomes" id="UP000006334"/>
    </source>
</evidence>
<evidence type="ECO:0000313" key="1">
    <source>
        <dbReference type="EMBL" id="GAC14132.1"/>
    </source>
</evidence>
<organism evidence="1 2">
    <name type="scientific">Aliiglaciecola lipolytica E3</name>
    <dbReference type="NCBI Taxonomy" id="1127673"/>
    <lineage>
        <taxon>Bacteria</taxon>
        <taxon>Pseudomonadati</taxon>
        <taxon>Pseudomonadota</taxon>
        <taxon>Gammaproteobacteria</taxon>
        <taxon>Alteromonadales</taxon>
        <taxon>Alteromonadaceae</taxon>
        <taxon>Aliiglaciecola</taxon>
    </lineage>
</organism>
<keyword evidence="2" id="KW-1185">Reference proteome</keyword>
<dbReference type="AlphaFoldDB" id="K6Y7D2"/>
<dbReference type="EMBL" id="BAEN01000035">
    <property type="protein sequence ID" value="GAC14132.1"/>
    <property type="molecule type" value="Genomic_DNA"/>
</dbReference>
<gene>
    <name evidence="1" type="ORF">GLIP_1498</name>
</gene>
<reference evidence="1 2" key="1">
    <citation type="journal article" date="2017" name="Antonie Van Leeuwenhoek">
        <title>Rhizobium rhizosphaerae sp. nov., a novel species isolated from rice rhizosphere.</title>
        <authorList>
            <person name="Zhao J.J."/>
            <person name="Zhang J."/>
            <person name="Zhang R.J."/>
            <person name="Zhang C.W."/>
            <person name="Yin H.Q."/>
            <person name="Zhang X.X."/>
        </authorList>
    </citation>
    <scope>NUCLEOTIDE SEQUENCE [LARGE SCALE GENOMIC DNA]</scope>
    <source>
        <strain evidence="1 2">E3</strain>
    </source>
</reference>
<accession>K6Y7D2</accession>
<name>K6Y7D2_9ALTE</name>
<sequence length="50" mass="5537">MLYKTLKENCISKSFLLSDGLAFSPSIAFLHDLINFWISSDENIISGSGL</sequence>